<dbReference type="SUPFAM" id="SSF116734">
    <property type="entry name" value="DNA methylase specificity domain"/>
    <property type="match status" value="1"/>
</dbReference>
<dbReference type="Proteomes" id="UP000053455">
    <property type="component" value="Unassembled WGS sequence"/>
</dbReference>
<name>A0A0H0XP05_9SPHN</name>
<dbReference type="PATRIC" id="fig|874156.12.peg.1667"/>
<evidence type="ECO:0000256" key="1">
    <source>
        <dbReference type="ARBA" id="ARBA00022747"/>
    </source>
</evidence>
<comment type="caution">
    <text evidence="3">The sequence shown here is derived from an EMBL/GenBank/DDBJ whole genome shotgun (WGS) entry which is preliminary data.</text>
</comment>
<dbReference type="STRING" id="874156.GCA_001021555_01698"/>
<dbReference type="Gene3D" id="3.90.220.20">
    <property type="entry name" value="DNA methylase specificity domains"/>
    <property type="match status" value="1"/>
</dbReference>
<organism evidence="3 4">
    <name type="scientific">Aurantiacibacter marinus</name>
    <dbReference type="NCBI Taxonomy" id="874156"/>
    <lineage>
        <taxon>Bacteria</taxon>
        <taxon>Pseudomonadati</taxon>
        <taxon>Pseudomonadota</taxon>
        <taxon>Alphaproteobacteria</taxon>
        <taxon>Sphingomonadales</taxon>
        <taxon>Erythrobacteraceae</taxon>
        <taxon>Aurantiacibacter</taxon>
    </lineage>
</organism>
<evidence type="ECO:0000313" key="3">
    <source>
        <dbReference type="EMBL" id="KLI63687.1"/>
    </source>
</evidence>
<reference evidence="3 4" key="1">
    <citation type="submission" date="2015-04" db="EMBL/GenBank/DDBJ databases">
        <title>The draft genome sequence of Erythrobacter marinus HWDM-33.</title>
        <authorList>
            <person name="Zhuang L."/>
            <person name="Liu Y."/>
            <person name="Shao Z."/>
        </authorList>
    </citation>
    <scope>NUCLEOTIDE SEQUENCE [LARGE SCALE GENOMIC DNA]</scope>
    <source>
        <strain evidence="3 4">HWDM-33</strain>
    </source>
</reference>
<keyword evidence="4" id="KW-1185">Reference proteome</keyword>
<gene>
    <name evidence="3" type="ORF">AAV99_08105</name>
</gene>
<keyword evidence="2" id="KW-0238">DNA-binding</keyword>
<sequence>MAQLVVRPFEATKLDLPQAATGLEQHNHILEPEFHQDQYVDAVLNAAGKKNAFQLGDETLLVRSISRGRQPEYADDDCDLESLSFEGMLQRDGTRHGDDDGKANVCALKSNCIRNGFIDFDLARSVSRAFFTKVKDRSSVQKGDLLINSTGDGTIGRVAVYGQSFPAVVDGHVSIIRFKDPTLSWYSASYLMSDEGRDQLYRYINGSSGQVEIYPQDIARIWIPGDDSEIMLSVAEKLRSACDKHDKFYEEITDARAHFL</sequence>
<protein>
    <recommendedName>
        <fullName evidence="5">Type I restriction modification DNA specificity domain-containing protein</fullName>
    </recommendedName>
</protein>
<keyword evidence="1" id="KW-0680">Restriction system</keyword>
<evidence type="ECO:0008006" key="5">
    <source>
        <dbReference type="Google" id="ProtNLM"/>
    </source>
</evidence>
<evidence type="ECO:0000313" key="4">
    <source>
        <dbReference type="Proteomes" id="UP000053455"/>
    </source>
</evidence>
<dbReference type="GO" id="GO:0009307">
    <property type="term" value="P:DNA restriction-modification system"/>
    <property type="evidence" value="ECO:0007669"/>
    <property type="project" value="UniProtKB-KW"/>
</dbReference>
<dbReference type="EMBL" id="LBHU01000002">
    <property type="protein sequence ID" value="KLI63687.1"/>
    <property type="molecule type" value="Genomic_DNA"/>
</dbReference>
<evidence type="ECO:0000256" key="2">
    <source>
        <dbReference type="ARBA" id="ARBA00023125"/>
    </source>
</evidence>
<dbReference type="AlphaFoldDB" id="A0A0H0XP05"/>
<dbReference type="InterPro" id="IPR044946">
    <property type="entry name" value="Restrct_endonuc_typeI_TRD_sf"/>
</dbReference>
<proteinExistence type="predicted"/>
<dbReference type="OrthoDB" id="164285at2"/>
<dbReference type="GO" id="GO:0003677">
    <property type="term" value="F:DNA binding"/>
    <property type="evidence" value="ECO:0007669"/>
    <property type="project" value="UniProtKB-KW"/>
</dbReference>
<accession>A0A0H0XP05</accession>
<dbReference type="RefSeq" id="WP_047093501.1">
    <property type="nucleotide sequence ID" value="NZ_LBHU01000002.1"/>
</dbReference>